<evidence type="ECO:0000313" key="3">
    <source>
        <dbReference type="Proteomes" id="UP001160390"/>
    </source>
</evidence>
<comment type="caution">
    <text evidence="2">The sequence shown here is derived from an EMBL/GenBank/DDBJ whole genome shotgun (WGS) entry which is preliminary data.</text>
</comment>
<dbReference type="EMBL" id="CABFNP030001291">
    <property type="protein sequence ID" value="CAI6097326.1"/>
    <property type="molecule type" value="Genomic_DNA"/>
</dbReference>
<organism evidence="2 3">
    <name type="scientific">Clonostachys chloroleuca</name>
    <dbReference type="NCBI Taxonomy" id="1926264"/>
    <lineage>
        <taxon>Eukaryota</taxon>
        <taxon>Fungi</taxon>
        <taxon>Dikarya</taxon>
        <taxon>Ascomycota</taxon>
        <taxon>Pezizomycotina</taxon>
        <taxon>Sordariomycetes</taxon>
        <taxon>Hypocreomycetidae</taxon>
        <taxon>Hypocreales</taxon>
        <taxon>Bionectriaceae</taxon>
        <taxon>Clonostachys</taxon>
    </lineage>
</organism>
<sequence>MSVDVIDSTPSDDGVAMGALKIERDVNPPSTRRIRLIDNTNIKDYGPNYCKKGVGEKLRNVLPSTNVSNAKKSNVDVEKPRNAQAHPNRYHSSNTSKHAIRSA</sequence>
<protein>
    <submittedName>
        <fullName evidence="2">Uncharacterized protein</fullName>
    </submittedName>
</protein>
<reference evidence="2" key="1">
    <citation type="submission" date="2023-01" db="EMBL/GenBank/DDBJ databases">
        <authorList>
            <person name="Piombo E."/>
        </authorList>
    </citation>
    <scope>NUCLEOTIDE SEQUENCE</scope>
</reference>
<feature type="compositionally biased region" description="Polar residues" evidence="1">
    <location>
        <begin position="62"/>
        <end position="72"/>
    </location>
</feature>
<evidence type="ECO:0000256" key="1">
    <source>
        <dbReference type="SAM" id="MobiDB-lite"/>
    </source>
</evidence>
<gene>
    <name evidence="2" type="ORF">CCHLO57077_00014425</name>
</gene>
<keyword evidence="3" id="KW-1185">Reference proteome</keyword>
<accession>A0AA35MJM2</accession>
<evidence type="ECO:0000313" key="2">
    <source>
        <dbReference type="EMBL" id="CAI6097326.1"/>
    </source>
</evidence>
<dbReference type="AlphaFoldDB" id="A0AA35MJM2"/>
<feature type="region of interest" description="Disordered" evidence="1">
    <location>
        <begin position="61"/>
        <end position="103"/>
    </location>
</feature>
<name>A0AA35MJM2_9HYPO</name>
<proteinExistence type="predicted"/>
<dbReference type="Proteomes" id="UP001160390">
    <property type="component" value="Unassembled WGS sequence"/>
</dbReference>